<feature type="non-terminal residue" evidence="1">
    <location>
        <position position="1"/>
    </location>
</feature>
<evidence type="ECO:0000313" key="2">
    <source>
        <dbReference type="Proteomes" id="UP000253664"/>
    </source>
</evidence>
<dbReference type="EMBL" id="LKCN02000011">
    <property type="protein sequence ID" value="RCI10905.1"/>
    <property type="molecule type" value="Genomic_DNA"/>
</dbReference>
<keyword evidence="2" id="KW-1185">Reference proteome</keyword>
<protein>
    <submittedName>
        <fullName evidence="1">Uncharacterized protein</fullName>
    </submittedName>
</protein>
<comment type="caution">
    <text evidence="1">The sequence shown here is derived from an EMBL/GenBank/DDBJ whole genome shotgun (WGS) entry which is preliminary data.</text>
</comment>
<name>A0A367L904_9HYPO</name>
<gene>
    <name evidence="1" type="ORF">L249_5394</name>
</gene>
<proteinExistence type="predicted"/>
<evidence type="ECO:0000313" key="1">
    <source>
        <dbReference type="EMBL" id="RCI10905.1"/>
    </source>
</evidence>
<dbReference type="Proteomes" id="UP000253664">
    <property type="component" value="Unassembled WGS sequence"/>
</dbReference>
<sequence>SELLYFIRARTADTSSLTLDSSVVVPTQEARMLSTCVSAFGPNSSSDRTPGRAALILARTRPPNTYSSAAPALASESLLLLGSRPGPLLLHLYNVAIAIAVIVARGGPRPPFYL</sequence>
<accession>A0A367L904</accession>
<reference evidence="1 2" key="1">
    <citation type="journal article" date="2015" name="BMC Genomics">
        <title>Insights from the genome of Ophiocordyceps polyrhachis-furcata to pathogenicity and host specificity in insect fungi.</title>
        <authorList>
            <person name="Wichadakul D."/>
            <person name="Kobmoo N."/>
            <person name="Ingsriswang S."/>
            <person name="Tangphatsornruang S."/>
            <person name="Chantasingh D."/>
            <person name="Luangsa-ard J.J."/>
            <person name="Eurwilaichitr L."/>
        </authorList>
    </citation>
    <scope>NUCLEOTIDE SEQUENCE [LARGE SCALE GENOMIC DNA]</scope>
    <source>
        <strain evidence="1 2">BCC 54312</strain>
    </source>
</reference>
<dbReference type="AlphaFoldDB" id="A0A367L904"/>
<organism evidence="1 2">
    <name type="scientific">Ophiocordyceps polyrhachis-furcata BCC 54312</name>
    <dbReference type="NCBI Taxonomy" id="1330021"/>
    <lineage>
        <taxon>Eukaryota</taxon>
        <taxon>Fungi</taxon>
        <taxon>Dikarya</taxon>
        <taxon>Ascomycota</taxon>
        <taxon>Pezizomycotina</taxon>
        <taxon>Sordariomycetes</taxon>
        <taxon>Hypocreomycetidae</taxon>
        <taxon>Hypocreales</taxon>
        <taxon>Ophiocordycipitaceae</taxon>
        <taxon>Ophiocordyceps</taxon>
    </lineage>
</organism>